<dbReference type="RefSeq" id="WP_125672660.1">
    <property type="nucleotide sequence ID" value="NZ_RCOS01000161.1"/>
</dbReference>
<evidence type="ECO:0000313" key="2">
    <source>
        <dbReference type="EMBL" id="RSN72280.1"/>
    </source>
</evidence>
<evidence type="ECO:0008006" key="4">
    <source>
        <dbReference type="Google" id="ProtNLM"/>
    </source>
</evidence>
<gene>
    <name evidence="2" type="ORF">D6D85_14505</name>
</gene>
<dbReference type="InterPro" id="IPR011010">
    <property type="entry name" value="DNA_brk_join_enz"/>
</dbReference>
<evidence type="ECO:0000313" key="3">
    <source>
        <dbReference type="Proteomes" id="UP000277582"/>
    </source>
</evidence>
<sequence length="234" mass="26714">MPKLETRKRPGTWDMGVDFVKLYKTYSTAMRKFRKRIRELGKEKGETYALKFTKTAILLLQLINASRVGEAIEAMKKFAKGEDVKEITAKGASGEIQKVKVVYVRVEKARTKKVNKETGEVIQLPEPKRMMVLPPEIKESDLEIIRKYVDRMYVALISMFARKTFGVNTHTGRHAATSYYVAEMGRSPEEVARMQGRKSPVTIYNYVQSTVAEKTLIRTAISIGRSLEIEEAKE</sequence>
<dbReference type="GO" id="GO:0006310">
    <property type="term" value="P:DNA recombination"/>
    <property type="evidence" value="ECO:0007669"/>
    <property type="project" value="UniProtKB-KW"/>
</dbReference>
<dbReference type="SUPFAM" id="SSF56349">
    <property type="entry name" value="DNA breaking-rejoining enzymes"/>
    <property type="match status" value="1"/>
</dbReference>
<keyword evidence="1" id="KW-0233">DNA recombination</keyword>
<dbReference type="InterPro" id="IPR013762">
    <property type="entry name" value="Integrase-like_cat_sf"/>
</dbReference>
<proteinExistence type="predicted"/>
<protein>
    <recommendedName>
        <fullName evidence="4">Tyr recombinase domain-containing protein</fullName>
    </recommendedName>
</protein>
<dbReference type="OrthoDB" id="95836at2157"/>
<reference evidence="2 3" key="1">
    <citation type="submission" date="2018-10" db="EMBL/GenBank/DDBJ databases">
        <title>Co-occurring genomic capacity for anaerobic methane metabolism and dissimilatory sulfite reduction discovered in the Korarchaeota.</title>
        <authorList>
            <person name="Mckay L.J."/>
            <person name="Dlakic M."/>
            <person name="Fields M.W."/>
            <person name="Delmont T.O."/>
            <person name="Eren A.M."/>
            <person name="Jay Z.J."/>
            <person name="Klingelsmith K.B."/>
            <person name="Rusch D.B."/>
            <person name="Inskeep W.P."/>
        </authorList>
    </citation>
    <scope>NUCLEOTIDE SEQUENCE [LARGE SCALE GENOMIC DNA]</scope>
    <source>
        <strain evidence="2 3">MDKW</strain>
    </source>
</reference>
<keyword evidence="3" id="KW-1185">Reference proteome</keyword>
<dbReference type="AlphaFoldDB" id="A0A3R9PFV3"/>
<dbReference type="GO" id="GO:0003677">
    <property type="term" value="F:DNA binding"/>
    <property type="evidence" value="ECO:0007669"/>
    <property type="project" value="InterPro"/>
</dbReference>
<dbReference type="Proteomes" id="UP000277582">
    <property type="component" value="Unassembled WGS sequence"/>
</dbReference>
<name>A0A3R9PFV3_9CREN</name>
<dbReference type="Gene3D" id="1.10.443.10">
    <property type="entry name" value="Intergrase catalytic core"/>
    <property type="match status" value="1"/>
</dbReference>
<dbReference type="GO" id="GO:0015074">
    <property type="term" value="P:DNA integration"/>
    <property type="evidence" value="ECO:0007669"/>
    <property type="project" value="InterPro"/>
</dbReference>
<dbReference type="EMBL" id="RCOS01000161">
    <property type="protein sequence ID" value="RSN72280.1"/>
    <property type="molecule type" value="Genomic_DNA"/>
</dbReference>
<accession>A0A3R9PFV3</accession>
<comment type="caution">
    <text evidence="2">The sequence shown here is derived from an EMBL/GenBank/DDBJ whole genome shotgun (WGS) entry which is preliminary data.</text>
</comment>
<evidence type="ECO:0000256" key="1">
    <source>
        <dbReference type="ARBA" id="ARBA00023172"/>
    </source>
</evidence>
<organism evidence="2 3">
    <name type="scientific">Candidatus Methanodesulfokora washburnensis</name>
    <dbReference type="NCBI Taxonomy" id="2478471"/>
    <lineage>
        <taxon>Archaea</taxon>
        <taxon>Thermoproteota</taxon>
        <taxon>Candidatus Korarchaeia</taxon>
        <taxon>Candidatus Korarchaeia incertae sedis</taxon>
        <taxon>Candidatus Methanodesulfokora</taxon>
    </lineage>
</organism>